<proteinExistence type="inferred from homology"/>
<evidence type="ECO:0000259" key="4">
    <source>
        <dbReference type="Pfam" id="PF00135"/>
    </source>
</evidence>
<keyword evidence="2 3" id="KW-0378">Hydrolase</keyword>
<dbReference type="PROSITE" id="PS00122">
    <property type="entry name" value="CARBOXYLESTERASE_B_1"/>
    <property type="match status" value="1"/>
</dbReference>
<organism evidence="5 6">
    <name type="scientific">Chelativorans salis</name>
    <dbReference type="NCBI Taxonomy" id="2978478"/>
    <lineage>
        <taxon>Bacteria</taxon>
        <taxon>Pseudomonadati</taxon>
        <taxon>Pseudomonadota</taxon>
        <taxon>Alphaproteobacteria</taxon>
        <taxon>Hyphomicrobiales</taxon>
        <taxon>Phyllobacteriaceae</taxon>
        <taxon>Chelativorans</taxon>
    </lineage>
</organism>
<evidence type="ECO:0000313" key="6">
    <source>
        <dbReference type="Proteomes" id="UP001320831"/>
    </source>
</evidence>
<dbReference type="PANTHER" id="PTHR11559">
    <property type="entry name" value="CARBOXYLESTERASE"/>
    <property type="match status" value="1"/>
</dbReference>
<comment type="caution">
    <text evidence="5">The sequence shown here is derived from an EMBL/GenBank/DDBJ whole genome shotgun (WGS) entry which is preliminary data.</text>
</comment>
<accession>A0ABT2LQ40</accession>
<dbReference type="RefSeq" id="WP_260904804.1">
    <property type="nucleotide sequence ID" value="NZ_JAOCZP010000005.1"/>
</dbReference>
<dbReference type="EMBL" id="JAOCZP010000005">
    <property type="protein sequence ID" value="MCT7376676.1"/>
    <property type="molecule type" value="Genomic_DNA"/>
</dbReference>
<dbReference type="Pfam" id="PF00135">
    <property type="entry name" value="COesterase"/>
    <property type="match status" value="1"/>
</dbReference>
<evidence type="ECO:0000256" key="2">
    <source>
        <dbReference type="ARBA" id="ARBA00022801"/>
    </source>
</evidence>
<dbReference type="EC" id="3.1.1.-" evidence="3"/>
<evidence type="ECO:0000256" key="3">
    <source>
        <dbReference type="RuleBase" id="RU361235"/>
    </source>
</evidence>
<feature type="domain" description="Carboxylesterase type B" evidence="4">
    <location>
        <begin position="49"/>
        <end position="537"/>
    </location>
</feature>
<evidence type="ECO:0000256" key="1">
    <source>
        <dbReference type="ARBA" id="ARBA00005964"/>
    </source>
</evidence>
<dbReference type="InterPro" id="IPR029058">
    <property type="entry name" value="AB_hydrolase_fold"/>
</dbReference>
<keyword evidence="6" id="KW-1185">Reference proteome</keyword>
<sequence>MFDSRQLTLAGLGRSAGLAAIPMMAMIGATFMPTVGTQASEYVTAADRALVATDAGKLLGAERNDVLQYLGVQYATAERFMTPQKVKSWEGVRPAVTYGNNCPIPPMSEVANDELFNPHRYLPMSENCQFLNIWTPGVNDGGNRPVMVWLHGGGFTNGSAIEQVAYDGENLAKKGDVVVVTLNHRLNILGFLDLSAYGPNYADTPNLGLMDIVAALEWVRDNIEAFGGDPDNVTIFGQSGGGGKVRALMRMPAADGLFHKAIVQSGATNVVGMPKEAASRVAELTLGNLGLTAETADRIREVSYEDLLAAGTQAFETLSQENAFPGVTGWRAVIDGVQVQKDENGGDGWVDQGRDIPLLIGNVLNESETVIRNKPADLLADNKNQWAEEYAREKLTERFGDKADAVAEAFLAAYPDKTLADAYFVDLRSRPGTLRNAKMKAEQGGAPVYTYMFSWESPVLEGIGMAWHCAEIPHVFANAELVNTATGGGPDAIAISERVSNAWIAFARTGNPNHEGLPEWPAYTVEDGATMIFDNASEVRFHHDTPLLEAAGVI</sequence>
<name>A0ABT2LQ40_9HYPH</name>
<dbReference type="InterPro" id="IPR019826">
    <property type="entry name" value="Carboxylesterase_B_AS"/>
</dbReference>
<evidence type="ECO:0000313" key="5">
    <source>
        <dbReference type="EMBL" id="MCT7376676.1"/>
    </source>
</evidence>
<gene>
    <name evidence="5" type="ORF">N5A92_16720</name>
</gene>
<dbReference type="SUPFAM" id="SSF53474">
    <property type="entry name" value="alpha/beta-Hydrolases"/>
    <property type="match status" value="1"/>
</dbReference>
<comment type="similarity">
    <text evidence="1 3">Belongs to the type-B carboxylesterase/lipase family.</text>
</comment>
<dbReference type="Gene3D" id="3.40.50.1820">
    <property type="entry name" value="alpha/beta hydrolase"/>
    <property type="match status" value="1"/>
</dbReference>
<dbReference type="InterPro" id="IPR002018">
    <property type="entry name" value="CarbesteraseB"/>
</dbReference>
<reference evidence="5 6" key="1">
    <citation type="submission" date="2022-09" db="EMBL/GenBank/DDBJ databases">
        <title>Chelativorans salina sp. nov., a novel slightly halophilic bacterium isolated from a saline lake sediment enrichment.</title>
        <authorList>
            <person name="Gao L."/>
            <person name="Fang B.-Z."/>
            <person name="Li W.-J."/>
        </authorList>
    </citation>
    <scope>NUCLEOTIDE SEQUENCE [LARGE SCALE GENOMIC DNA]</scope>
    <source>
        <strain evidence="5 6">EGI FJ00035</strain>
    </source>
</reference>
<protein>
    <recommendedName>
        <fullName evidence="3">Carboxylic ester hydrolase</fullName>
        <ecNumber evidence="3">3.1.1.-</ecNumber>
    </recommendedName>
</protein>
<dbReference type="InterPro" id="IPR050309">
    <property type="entry name" value="Type-B_Carboxylest/Lipase"/>
</dbReference>
<dbReference type="Proteomes" id="UP001320831">
    <property type="component" value="Unassembled WGS sequence"/>
</dbReference>